<feature type="region of interest" description="Disordered" evidence="1">
    <location>
        <begin position="156"/>
        <end position="189"/>
    </location>
</feature>
<evidence type="ECO:0000256" key="1">
    <source>
        <dbReference type="SAM" id="MobiDB-lite"/>
    </source>
</evidence>
<organism evidence="2 3">
    <name type="scientific">Colletotrichum zoysiae</name>
    <dbReference type="NCBI Taxonomy" id="1216348"/>
    <lineage>
        <taxon>Eukaryota</taxon>
        <taxon>Fungi</taxon>
        <taxon>Dikarya</taxon>
        <taxon>Ascomycota</taxon>
        <taxon>Pezizomycotina</taxon>
        <taxon>Sordariomycetes</taxon>
        <taxon>Hypocreomycetidae</taxon>
        <taxon>Glomerellales</taxon>
        <taxon>Glomerellaceae</taxon>
        <taxon>Colletotrichum</taxon>
        <taxon>Colletotrichum graminicola species complex</taxon>
    </lineage>
</organism>
<sequence length="189" mass="20545">MGMPWSKGVWDAQLDSKTNDHSPAMLRQSRHRQAGSDGSQQGRGCYYLRPTSGLEWQTISIRLLAVDLMECRERERERERERGMGLKDNSWNEESEGAVGVECKAQTDRRGMNGWVRTTTMRKQVRSICPIERGGGVPKKVVISASGLSVCGAGRAAECSNSSSSSSSSAAVSQPEAVHISSVPSCPVS</sequence>
<name>A0AAD9M0X1_9PEZI</name>
<reference evidence="2" key="1">
    <citation type="submission" date="2021-06" db="EMBL/GenBank/DDBJ databases">
        <title>Comparative genomics, transcriptomics and evolutionary studies reveal genomic signatures of adaptation to plant cell wall in hemibiotrophic fungi.</title>
        <authorList>
            <consortium name="DOE Joint Genome Institute"/>
            <person name="Baroncelli R."/>
            <person name="Diaz J.F."/>
            <person name="Benocci T."/>
            <person name="Peng M."/>
            <person name="Battaglia E."/>
            <person name="Haridas S."/>
            <person name="Andreopoulos W."/>
            <person name="Labutti K."/>
            <person name="Pangilinan J."/>
            <person name="Floch G.L."/>
            <person name="Makela M.R."/>
            <person name="Henrissat B."/>
            <person name="Grigoriev I.V."/>
            <person name="Crouch J.A."/>
            <person name="De Vries R.P."/>
            <person name="Sukno S.A."/>
            <person name="Thon M.R."/>
        </authorList>
    </citation>
    <scope>NUCLEOTIDE SEQUENCE</scope>
    <source>
        <strain evidence="2">MAFF235873</strain>
    </source>
</reference>
<proteinExistence type="predicted"/>
<evidence type="ECO:0000313" key="3">
    <source>
        <dbReference type="Proteomes" id="UP001232148"/>
    </source>
</evidence>
<gene>
    <name evidence="2" type="ORF">LX32DRAFT_426275</name>
</gene>
<keyword evidence="3" id="KW-1185">Reference proteome</keyword>
<dbReference type="AlphaFoldDB" id="A0AAD9M0X1"/>
<accession>A0AAD9M0X1</accession>
<feature type="region of interest" description="Disordered" evidence="1">
    <location>
        <begin position="1"/>
        <end position="22"/>
    </location>
</feature>
<dbReference type="Proteomes" id="UP001232148">
    <property type="component" value="Unassembled WGS sequence"/>
</dbReference>
<evidence type="ECO:0000313" key="2">
    <source>
        <dbReference type="EMBL" id="KAK2027897.1"/>
    </source>
</evidence>
<protein>
    <submittedName>
        <fullName evidence="2">Uncharacterized protein</fullName>
    </submittedName>
</protein>
<dbReference type="EMBL" id="MU842887">
    <property type="protein sequence ID" value="KAK2027897.1"/>
    <property type="molecule type" value="Genomic_DNA"/>
</dbReference>
<comment type="caution">
    <text evidence="2">The sequence shown here is derived from an EMBL/GenBank/DDBJ whole genome shotgun (WGS) entry which is preliminary data.</text>
</comment>
<feature type="compositionally biased region" description="Low complexity" evidence="1">
    <location>
        <begin position="156"/>
        <end position="173"/>
    </location>
</feature>